<dbReference type="InterPro" id="IPR041182">
    <property type="entry name" value="LEP-R_IGD"/>
</dbReference>
<dbReference type="Proteomes" id="UP000008672">
    <property type="component" value="Unassembled WGS sequence"/>
</dbReference>
<dbReference type="EMBL" id="AFYH01207550">
    <property type="status" value="NOT_ANNOTATED_CDS"/>
    <property type="molecule type" value="Genomic_DNA"/>
</dbReference>
<dbReference type="InterPro" id="IPR036116">
    <property type="entry name" value="FN3_sf"/>
</dbReference>
<dbReference type="OMA" id="FPPHCLF"/>
<comment type="similarity">
    <text evidence="2">Belongs to the type I cytokine receptor family. Type 2 subfamily.</text>
</comment>
<dbReference type="EMBL" id="AFYH01207546">
    <property type="status" value="NOT_ANNOTATED_CDS"/>
    <property type="molecule type" value="Genomic_DNA"/>
</dbReference>
<reference evidence="14" key="3">
    <citation type="submission" date="2025-09" db="UniProtKB">
        <authorList>
            <consortium name="Ensembl"/>
        </authorList>
    </citation>
    <scope>IDENTIFICATION</scope>
</reference>
<protein>
    <submittedName>
        <fullName evidence="14">Leptin receptor</fullName>
    </submittedName>
</protein>
<evidence type="ECO:0000256" key="5">
    <source>
        <dbReference type="ARBA" id="ARBA00022737"/>
    </source>
</evidence>
<evidence type="ECO:0000256" key="11">
    <source>
        <dbReference type="SAM" id="MobiDB-lite"/>
    </source>
</evidence>
<evidence type="ECO:0000256" key="7">
    <source>
        <dbReference type="ARBA" id="ARBA00023136"/>
    </source>
</evidence>
<dbReference type="HOGENOM" id="CLU_008491_0_0_1"/>
<dbReference type="SUPFAM" id="SSF49265">
    <property type="entry name" value="Fibronectin type III"/>
    <property type="match status" value="5"/>
</dbReference>
<sequence>YHFTIATKNLVYIHVTSVSTLTIAYDPWNFTLSCNLQNKNSVTPQENTQADRVQSLHDDHGETTNASTGPPKLMNVDDISCCSWGDTDDHCSQQFHSMEPESKTLVFTKMLLNVSQERSCMNWITLCWTDGNLEHLVCHLKPTFFYIRFKGGVHQLICVSELTVEELPVKYQKKSLVVVNQQSCLGHDNFECIIPSVKLNYTYFMWMEITTNAGMLQSPLMSIMPIDIVKPNPPLNLQGDITNEGLLRINWTTPDPLPYELQYEVKYSINSTDSTWQIVKVVMDTSLQLGSVQLGFLYLAQVRCKRLLGLGFWSNWSTPYKLDNVYTEVIYFPPRVLASAGSSVTISCLYNNKSGTVKDVDWWLNLAVKIPENQYTIINDHIASVTVTKLNATKNRGKFHYDALYCCHRNGKNITCNHHYAEIHVIDVKLNISCETDGNLTHMTCKWNPNTQNLPIGSSFKLKYYRNNIYCPSSQESQHNSDFKDCHLQRNKLYECIFQPISLFSGYIMWVEIYHYLGKLESSPTCVIPMDVVKPLPPTSVEANITKPDGQLNVTWEIPKLPEYDLQFQIRYSKNGKEKNWKFFKNLETPSFQVSISVHPCQMYYIRLHCSASLCNQYCIAWSGPAYTTVYDLKTPEKGPDFWRVINEDPLTKVTNVTLLWQPVEVLCTVKGFRIQYQTSKNVTWTEHSRNETSYTFTWMSSIHTVSILVFNSIGSSTVNYNLTLSKQTSTVQVVQSLHAYLSNSSCVILSWNLLPGDYLLSSFIIEWKILNEKENIKWIRVPSDFNKFPIKDHFPVFEKYQFTLYPILSDGVAQPLMIDEFFKGEREKIKSDGSYIVLPIIISSLILLFGTLLVSQQRMRKLLWEDVPNPQNCSWAQGVNFQKPETLDDLFVRPHGKFAISPFLPATETVSEAFSIEKIIHIEQRKGATAFTSICRKNHEIDADSACFSSFFNSDSIDSARNEKAYPESTGQSNIKYATILNISESSELCEQQKGLSSTHAFGNIPSSDSDISCNQWESEKQITLQLEEIKPIGINKITFCSSNSSEGFSEPSNEEENDLEEYSPERNLCYLGLTSNEEEEKESLMKADSNISCQFQTNGQFNTTEYPEDNTLSNFDSIFKVSLNIKLSPKKNMRSYMPQFQIKAAKI</sequence>
<dbReference type="InterPro" id="IPR013783">
    <property type="entry name" value="Ig-like_fold"/>
</dbReference>
<dbReference type="GeneTree" id="ENSGT00730000111209"/>
<evidence type="ECO:0000256" key="1">
    <source>
        <dbReference type="ARBA" id="ARBA00004479"/>
    </source>
</evidence>
<dbReference type="PANTHER" id="PTHR23037">
    <property type="entry name" value="CYTOKINE RECEPTOR"/>
    <property type="match status" value="1"/>
</dbReference>
<evidence type="ECO:0000256" key="8">
    <source>
        <dbReference type="ARBA" id="ARBA00023157"/>
    </source>
</evidence>
<dbReference type="EMBL" id="AFYH01207549">
    <property type="status" value="NOT_ANNOTATED_CDS"/>
    <property type="molecule type" value="Genomic_DNA"/>
</dbReference>
<dbReference type="FunFam" id="2.60.40.10:FF:000494">
    <property type="entry name" value="Leptin receptor"/>
    <property type="match status" value="1"/>
</dbReference>
<dbReference type="CDD" id="cd00063">
    <property type="entry name" value="FN3"/>
    <property type="match status" value="1"/>
</dbReference>
<dbReference type="InterPro" id="IPR003529">
    <property type="entry name" value="Hematopoietin_rcpt_Gp130_CS"/>
</dbReference>
<evidence type="ECO:0000256" key="2">
    <source>
        <dbReference type="ARBA" id="ARBA00008921"/>
    </source>
</evidence>
<feature type="transmembrane region" description="Helical" evidence="12">
    <location>
        <begin position="836"/>
        <end position="855"/>
    </location>
</feature>
<dbReference type="STRING" id="7897.ENSLACP00000008593"/>
<evidence type="ECO:0000259" key="13">
    <source>
        <dbReference type="PROSITE" id="PS50853"/>
    </source>
</evidence>
<evidence type="ECO:0000256" key="3">
    <source>
        <dbReference type="ARBA" id="ARBA00022692"/>
    </source>
</evidence>
<reference evidence="14" key="2">
    <citation type="submission" date="2025-08" db="UniProtKB">
        <authorList>
            <consortium name="Ensembl"/>
        </authorList>
    </citation>
    <scope>IDENTIFICATION</scope>
</reference>
<keyword evidence="3 12" id="KW-0812">Transmembrane</keyword>
<evidence type="ECO:0000256" key="4">
    <source>
        <dbReference type="ARBA" id="ARBA00022729"/>
    </source>
</evidence>
<keyword evidence="4" id="KW-0732">Signal</keyword>
<dbReference type="InParanoid" id="H3AG22"/>
<dbReference type="Gene3D" id="2.60.40.10">
    <property type="entry name" value="Immunoglobulins"/>
    <property type="match status" value="7"/>
</dbReference>
<dbReference type="EMBL" id="AFYH01207545">
    <property type="status" value="NOT_ANNOTATED_CDS"/>
    <property type="molecule type" value="Genomic_DNA"/>
</dbReference>
<comment type="subcellular location">
    <subcellularLocation>
        <location evidence="1">Membrane</location>
        <topology evidence="1">Single-pass type I membrane protein</topology>
    </subcellularLocation>
</comment>
<dbReference type="SMART" id="SM00060">
    <property type="entry name" value="FN3"/>
    <property type="match status" value="4"/>
</dbReference>
<feature type="compositionally biased region" description="Polar residues" evidence="11">
    <location>
        <begin position="42"/>
        <end position="52"/>
    </location>
</feature>
<feature type="domain" description="Fibronectin type-III" evidence="13">
    <location>
        <begin position="233"/>
        <end position="324"/>
    </location>
</feature>
<keyword evidence="6 12" id="KW-1133">Transmembrane helix</keyword>
<dbReference type="Pfam" id="PF18589">
    <property type="entry name" value="ObR_Ig"/>
    <property type="match status" value="2"/>
</dbReference>
<dbReference type="PROSITE" id="PS01353">
    <property type="entry name" value="HEMATOPO_REC_L_F2"/>
    <property type="match status" value="1"/>
</dbReference>
<name>H3AG22_LATCH</name>
<dbReference type="EMBL" id="AFYH01207547">
    <property type="status" value="NOT_ANNOTATED_CDS"/>
    <property type="molecule type" value="Genomic_DNA"/>
</dbReference>
<feature type="region of interest" description="Disordered" evidence="11">
    <location>
        <begin position="42"/>
        <end position="69"/>
    </location>
</feature>
<keyword evidence="5" id="KW-0677">Repeat</keyword>
<dbReference type="EMBL" id="AFYH01207551">
    <property type="status" value="NOT_ANNOTATED_CDS"/>
    <property type="molecule type" value="Genomic_DNA"/>
</dbReference>
<evidence type="ECO:0000313" key="14">
    <source>
        <dbReference type="Ensembl" id="ENSLACP00000008593.1"/>
    </source>
</evidence>
<dbReference type="FunCoup" id="H3AG22">
    <property type="interactions" value="736"/>
</dbReference>
<keyword evidence="7 12" id="KW-0472">Membrane</keyword>
<evidence type="ECO:0000256" key="9">
    <source>
        <dbReference type="ARBA" id="ARBA00023170"/>
    </source>
</evidence>
<dbReference type="GO" id="GO:0004896">
    <property type="term" value="F:cytokine receptor activity"/>
    <property type="evidence" value="ECO:0007669"/>
    <property type="project" value="InterPro"/>
</dbReference>
<gene>
    <name evidence="14" type="primary">LEPR</name>
</gene>
<dbReference type="InterPro" id="IPR003961">
    <property type="entry name" value="FN3_dom"/>
</dbReference>
<keyword evidence="10" id="KW-0325">Glycoprotein</keyword>
<evidence type="ECO:0000256" key="6">
    <source>
        <dbReference type="ARBA" id="ARBA00022989"/>
    </source>
</evidence>
<keyword evidence="8" id="KW-1015">Disulfide bond</keyword>
<evidence type="ECO:0000313" key="15">
    <source>
        <dbReference type="Proteomes" id="UP000008672"/>
    </source>
</evidence>
<dbReference type="eggNOG" id="ENOG502RK5B">
    <property type="taxonomic scope" value="Eukaryota"/>
</dbReference>
<proteinExistence type="inferred from homology"/>
<organism evidence="14 15">
    <name type="scientific">Latimeria chalumnae</name>
    <name type="common">Coelacanth</name>
    <dbReference type="NCBI Taxonomy" id="7897"/>
    <lineage>
        <taxon>Eukaryota</taxon>
        <taxon>Metazoa</taxon>
        <taxon>Chordata</taxon>
        <taxon>Craniata</taxon>
        <taxon>Vertebrata</taxon>
        <taxon>Euteleostomi</taxon>
        <taxon>Coelacanthiformes</taxon>
        <taxon>Coelacanthidae</taxon>
        <taxon>Latimeria</taxon>
    </lineage>
</organism>
<reference evidence="15" key="1">
    <citation type="submission" date="2011-08" db="EMBL/GenBank/DDBJ databases">
        <title>The draft genome of Latimeria chalumnae.</title>
        <authorList>
            <person name="Di Palma F."/>
            <person name="Alfoldi J."/>
            <person name="Johnson J."/>
            <person name="Berlin A."/>
            <person name="Gnerre S."/>
            <person name="Jaffe D."/>
            <person name="MacCallum I."/>
            <person name="Young S."/>
            <person name="Walker B.J."/>
            <person name="Lander E."/>
            <person name="Lindblad-Toh K."/>
        </authorList>
    </citation>
    <scope>NUCLEOTIDE SEQUENCE [LARGE SCALE GENOMIC DNA]</scope>
    <source>
        <strain evidence="15">Wild caught</strain>
    </source>
</reference>
<dbReference type="InterPro" id="IPR010457">
    <property type="entry name" value="IgC2-like_lig-bd"/>
</dbReference>
<evidence type="ECO:0000256" key="12">
    <source>
        <dbReference type="SAM" id="Phobius"/>
    </source>
</evidence>
<dbReference type="PROSITE" id="PS50853">
    <property type="entry name" value="FN3"/>
    <property type="match status" value="1"/>
</dbReference>
<keyword evidence="9" id="KW-0675">Receptor</keyword>
<accession>H3AG22</accession>
<dbReference type="EMBL" id="AFYH01207548">
    <property type="status" value="NOT_ANNOTATED_CDS"/>
    <property type="molecule type" value="Genomic_DNA"/>
</dbReference>
<dbReference type="Ensembl" id="ENSLACT00000008661.1">
    <property type="protein sequence ID" value="ENSLACP00000008593.1"/>
    <property type="gene ID" value="ENSLACG00000007597.1"/>
</dbReference>
<keyword evidence="15" id="KW-1185">Reference proteome</keyword>
<dbReference type="Pfam" id="PF06328">
    <property type="entry name" value="Lep_receptor_Ig"/>
    <property type="match status" value="1"/>
</dbReference>
<dbReference type="PANTHER" id="PTHR23037:SF44">
    <property type="entry name" value="LEPTIN RECEPTOR"/>
    <property type="match status" value="1"/>
</dbReference>
<dbReference type="AlphaFoldDB" id="H3AG22"/>
<dbReference type="GO" id="GO:0009897">
    <property type="term" value="C:external side of plasma membrane"/>
    <property type="evidence" value="ECO:0007669"/>
    <property type="project" value="TreeGrafter"/>
</dbReference>
<evidence type="ECO:0000256" key="10">
    <source>
        <dbReference type="ARBA" id="ARBA00023180"/>
    </source>
</evidence>